<sequence>MEEPRNARVVPTTELVGPTSGVVASVRRFIGSVGAVHAAVTHPRLYDAVAVVVALELGRTALRYPGRFGATLSLELMFSSKEKHLLQYIIVSNTMNLSAEFLEFAVGNHSNKNFLIQLIIIGSDECDGIYKRIVILEGRRMGKKIKKLSCRRLLHSFSSEPSEQSGLPSHIHVSGIHSPLALRQVNSSVLHTRFSEIKTQQEIRIMGLHNNNNAVFKIKL</sequence>
<protein>
    <submittedName>
        <fullName evidence="1">Uncharacterized protein</fullName>
    </submittedName>
</protein>
<gene>
    <name evidence="1" type="ORF">AGLY_001150</name>
</gene>
<evidence type="ECO:0000313" key="1">
    <source>
        <dbReference type="EMBL" id="KAE9545607.1"/>
    </source>
</evidence>
<dbReference type="EMBL" id="VYZN01000001">
    <property type="protein sequence ID" value="KAE9545607.1"/>
    <property type="molecule type" value="Genomic_DNA"/>
</dbReference>
<dbReference type="AlphaFoldDB" id="A0A6G0U9H7"/>
<comment type="caution">
    <text evidence="1">The sequence shown here is derived from an EMBL/GenBank/DDBJ whole genome shotgun (WGS) entry which is preliminary data.</text>
</comment>
<reference evidence="1 2" key="1">
    <citation type="submission" date="2019-08" db="EMBL/GenBank/DDBJ databases">
        <title>The genome of the soybean aphid Biotype 1, its phylome, world population structure and adaptation to the North American continent.</title>
        <authorList>
            <person name="Giordano R."/>
            <person name="Donthu R.K."/>
            <person name="Hernandez A.G."/>
            <person name="Wright C.L."/>
            <person name="Zimin A.V."/>
        </authorList>
    </citation>
    <scope>NUCLEOTIDE SEQUENCE [LARGE SCALE GENOMIC DNA]</scope>
    <source>
        <tissue evidence="1">Whole aphids</tissue>
    </source>
</reference>
<keyword evidence="2" id="KW-1185">Reference proteome</keyword>
<name>A0A6G0U9H7_APHGL</name>
<proteinExistence type="predicted"/>
<evidence type="ECO:0000313" key="2">
    <source>
        <dbReference type="Proteomes" id="UP000475862"/>
    </source>
</evidence>
<organism evidence="1 2">
    <name type="scientific">Aphis glycines</name>
    <name type="common">Soybean aphid</name>
    <dbReference type="NCBI Taxonomy" id="307491"/>
    <lineage>
        <taxon>Eukaryota</taxon>
        <taxon>Metazoa</taxon>
        <taxon>Ecdysozoa</taxon>
        <taxon>Arthropoda</taxon>
        <taxon>Hexapoda</taxon>
        <taxon>Insecta</taxon>
        <taxon>Pterygota</taxon>
        <taxon>Neoptera</taxon>
        <taxon>Paraneoptera</taxon>
        <taxon>Hemiptera</taxon>
        <taxon>Sternorrhyncha</taxon>
        <taxon>Aphidomorpha</taxon>
        <taxon>Aphidoidea</taxon>
        <taxon>Aphididae</taxon>
        <taxon>Aphidini</taxon>
        <taxon>Aphis</taxon>
        <taxon>Aphis</taxon>
    </lineage>
</organism>
<dbReference type="Proteomes" id="UP000475862">
    <property type="component" value="Unassembled WGS sequence"/>
</dbReference>
<accession>A0A6G0U9H7</accession>